<dbReference type="Pfam" id="PF03928">
    <property type="entry name" value="HbpS-like"/>
    <property type="match status" value="1"/>
</dbReference>
<dbReference type="SUPFAM" id="SSF143744">
    <property type="entry name" value="GlcG-like"/>
    <property type="match status" value="1"/>
</dbReference>
<organism evidence="2 3">
    <name type="scientific">Albidovulum aquaemixtae</name>
    <dbReference type="NCBI Taxonomy" id="1542388"/>
    <lineage>
        <taxon>Bacteria</taxon>
        <taxon>Pseudomonadati</taxon>
        <taxon>Pseudomonadota</taxon>
        <taxon>Alphaproteobacteria</taxon>
        <taxon>Rhodobacterales</taxon>
        <taxon>Paracoccaceae</taxon>
        <taxon>Albidovulum</taxon>
    </lineage>
</organism>
<evidence type="ECO:0008006" key="4">
    <source>
        <dbReference type="Google" id="ProtNLM"/>
    </source>
</evidence>
<dbReference type="AlphaFoldDB" id="A0A2R8B1V0"/>
<dbReference type="InterPro" id="IPR038084">
    <property type="entry name" value="PduO/GlcC-like_sf"/>
</dbReference>
<evidence type="ECO:0000313" key="2">
    <source>
        <dbReference type="EMBL" id="SPH16553.1"/>
    </source>
</evidence>
<dbReference type="OrthoDB" id="5786851at2"/>
<reference evidence="2 3" key="1">
    <citation type="submission" date="2018-03" db="EMBL/GenBank/DDBJ databases">
        <authorList>
            <person name="Keele B.F."/>
        </authorList>
    </citation>
    <scope>NUCLEOTIDE SEQUENCE [LARGE SCALE GENOMIC DNA]</scope>
    <source>
        <strain evidence="2 3">CECT 8626</strain>
    </source>
</reference>
<proteinExistence type="predicted"/>
<accession>A0A2R8B1V0</accession>
<evidence type="ECO:0000256" key="1">
    <source>
        <dbReference type="SAM" id="SignalP"/>
    </source>
</evidence>
<dbReference type="RefSeq" id="WP_108851091.1">
    <property type="nucleotide sequence ID" value="NZ_OMOQ01000001.1"/>
</dbReference>
<evidence type="ECO:0000313" key="3">
    <source>
        <dbReference type="Proteomes" id="UP000244924"/>
    </source>
</evidence>
<gene>
    <name evidence="2" type="ORF">DEA8626_00063</name>
</gene>
<keyword evidence="1" id="KW-0732">Signal</keyword>
<keyword evidence="3" id="KW-1185">Reference proteome</keyword>
<sequence length="163" mass="17037">MRKLLLAMALVSGPAIAQDDEALVQFEVMKPEIALKLAQAALESCRDQGYQVGVAVVDRFGVTQVFLRDRFAGPHVEETARRKAWTAVSFRTDTLTLAEETAPDKISSGIRNLSMALPLGGGVPVDAAGSLVGGVGVSGAPGPDIDDACARDGIAAVEEDIAF</sequence>
<dbReference type="PANTHER" id="PTHR34309">
    <property type="entry name" value="SLR1406 PROTEIN"/>
    <property type="match status" value="1"/>
</dbReference>
<dbReference type="PANTHER" id="PTHR34309:SF10">
    <property type="entry name" value="SLR1406 PROTEIN"/>
    <property type="match status" value="1"/>
</dbReference>
<protein>
    <recommendedName>
        <fullName evidence="4">Heme-binding protein</fullName>
    </recommendedName>
</protein>
<dbReference type="Gene3D" id="3.30.450.150">
    <property type="entry name" value="Haem-degrading domain"/>
    <property type="match status" value="1"/>
</dbReference>
<feature type="chain" id="PRO_5015361451" description="Heme-binding protein" evidence="1">
    <location>
        <begin position="18"/>
        <end position="163"/>
    </location>
</feature>
<dbReference type="Proteomes" id="UP000244924">
    <property type="component" value="Unassembled WGS sequence"/>
</dbReference>
<dbReference type="EMBL" id="OMOQ01000001">
    <property type="protein sequence ID" value="SPH16553.1"/>
    <property type="molecule type" value="Genomic_DNA"/>
</dbReference>
<dbReference type="InterPro" id="IPR052517">
    <property type="entry name" value="GlcG_carb_metab_protein"/>
</dbReference>
<name>A0A2R8B1V0_9RHOB</name>
<feature type="signal peptide" evidence="1">
    <location>
        <begin position="1"/>
        <end position="17"/>
    </location>
</feature>
<dbReference type="InterPro" id="IPR005624">
    <property type="entry name" value="PduO/GlcC-like"/>
</dbReference>